<dbReference type="EMBL" id="QGKV02000297">
    <property type="protein sequence ID" value="KAF3605734.1"/>
    <property type="molecule type" value="Genomic_DNA"/>
</dbReference>
<evidence type="ECO:0000313" key="2">
    <source>
        <dbReference type="Proteomes" id="UP000266723"/>
    </source>
</evidence>
<dbReference type="Proteomes" id="UP000266723">
    <property type="component" value="Unassembled WGS sequence"/>
</dbReference>
<evidence type="ECO:0008006" key="3">
    <source>
        <dbReference type="Google" id="ProtNLM"/>
    </source>
</evidence>
<name>A0ABQ7ESD1_BRACR</name>
<gene>
    <name evidence="1" type="ORF">DY000_02050330</name>
</gene>
<evidence type="ECO:0000313" key="1">
    <source>
        <dbReference type="EMBL" id="KAF3605734.1"/>
    </source>
</evidence>
<protein>
    <recommendedName>
        <fullName evidence="3">Secreted protein</fullName>
    </recommendedName>
</protein>
<sequence length="148" mass="16206">MLVALGWRVSPVSASCTRSVPFRQEHVSSGAVARRSQGLAEEWSVFRVYGEYAKLWCFSVTTVGQLVLSGVGEVQPSHLLSSEFRWCCHRKRVWSLDTQAEMVSGSVPARVVVAGGCDRQSSMASRWSPEAPLLFRSIPHGILSGPPC</sequence>
<comment type="caution">
    <text evidence="1">The sequence shown here is derived from an EMBL/GenBank/DDBJ whole genome shotgun (WGS) entry which is preliminary data.</text>
</comment>
<proteinExistence type="predicted"/>
<keyword evidence="2" id="KW-1185">Reference proteome</keyword>
<accession>A0ABQ7ESD1</accession>
<reference evidence="1 2" key="1">
    <citation type="journal article" date="2020" name="BMC Genomics">
        <title>Intraspecific diversification of the crop wild relative Brassica cretica Lam. using demographic model selection.</title>
        <authorList>
            <person name="Kioukis A."/>
            <person name="Michalopoulou V.A."/>
            <person name="Briers L."/>
            <person name="Pirintsos S."/>
            <person name="Studholme D.J."/>
            <person name="Pavlidis P."/>
            <person name="Sarris P.F."/>
        </authorList>
    </citation>
    <scope>NUCLEOTIDE SEQUENCE [LARGE SCALE GENOMIC DNA]</scope>
    <source>
        <strain evidence="2">cv. PFS-1207/04</strain>
    </source>
</reference>
<organism evidence="1 2">
    <name type="scientific">Brassica cretica</name>
    <name type="common">Mustard</name>
    <dbReference type="NCBI Taxonomy" id="69181"/>
    <lineage>
        <taxon>Eukaryota</taxon>
        <taxon>Viridiplantae</taxon>
        <taxon>Streptophyta</taxon>
        <taxon>Embryophyta</taxon>
        <taxon>Tracheophyta</taxon>
        <taxon>Spermatophyta</taxon>
        <taxon>Magnoliopsida</taxon>
        <taxon>eudicotyledons</taxon>
        <taxon>Gunneridae</taxon>
        <taxon>Pentapetalae</taxon>
        <taxon>rosids</taxon>
        <taxon>malvids</taxon>
        <taxon>Brassicales</taxon>
        <taxon>Brassicaceae</taxon>
        <taxon>Brassiceae</taxon>
        <taxon>Brassica</taxon>
    </lineage>
</organism>